<dbReference type="InterPro" id="IPR013762">
    <property type="entry name" value="Integrase-like_cat_sf"/>
</dbReference>
<reference evidence="3 4" key="1">
    <citation type="submission" date="2015-06" db="EMBL/GenBank/DDBJ databases">
        <title>Draft genome of the moderately acidophilic sulfate reducer Candidatus Desulfosporosinus acididurans strain M1.</title>
        <authorList>
            <person name="Poehlein A."/>
            <person name="Petzsch P."/>
            <person name="Johnson B.D."/>
            <person name="Schloemann M."/>
            <person name="Daniel R."/>
            <person name="Muehling M."/>
        </authorList>
    </citation>
    <scope>NUCLEOTIDE SEQUENCE [LARGE SCALE GENOMIC DNA]</scope>
    <source>
        <strain evidence="3 4">M1</strain>
    </source>
</reference>
<dbReference type="PROSITE" id="PS51898">
    <property type="entry name" value="TYR_RECOMBINASE"/>
    <property type="match status" value="1"/>
</dbReference>
<dbReference type="STRING" id="476652.DEAC_c03180"/>
<evidence type="ECO:0000259" key="2">
    <source>
        <dbReference type="PROSITE" id="PS51898"/>
    </source>
</evidence>
<dbReference type="Pfam" id="PF00589">
    <property type="entry name" value="Phage_integrase"/>
    <property type="match status" value="1"/>
</dbReference>
<evidence type="ECO:0000313" key="4">
    <source>
        <dbReference type="Proteomes" id="UP000036356"/>
    </source>
</evidence>
<evidence type="ECO:0000313" key="3">
    <source>
        <dbReference type="EMBL" id="KLU67910.1"/>
    </source>
</evidence>
<dbReference type="GO" id="GO:0006310">
    <property type="term" value="P:DNA recombination"/>
    <property type="evidence" value="ECO:0007669"/>
    <property type="project" value="UniProtKB-KW"/>
</dbReference>
<proteinExistence type="predicted"/>
<keyword evidence="4" id="KW-1185">Reference proteome</keyword>
<organism evidence="3 4">
    <name type="scientific">Desulfosporosinus acididurans</name>
    <dbReference type="NCBI Taxonomy" id="476652"/>
    <lineage>
        <taxon>Bacteria</taxon>
        <taxon>Bacillati</taxon>
        <taxon>Bacillota</taxon>
        <taxon>Clostridia</taxon>
        <taxon>Eubacteriales</taxon>
        <taxon>Desulfitobacteriaceae</taxon>
        <taxon>Desulfosporosinus</taxon>
    </lineage>
</organism>
<accession>A0A0J1FWY3</accession>
<dbReference type="Proteomes" id="UP000036356">
    <property type="component" value="Unassembled WGS sequence"/>
</dbReference>
<evidence type="ECO:0000256" key="1">
    <source>
        <dbReference type="ARBA" id="ARBA00023172"/>
    </source>
</evidence>
<dbReference type="InterPro" id="IPR002104">
    <property type="entry name" value="Integrase_catalytic"/>
</dbReference>
<dbReference type="InterPro" id="IPR011010">
    <property type="entry name" value="DNA_brk_join_enz"/>
</dbReference>
<dbReference type="Gene3D" id="1.10.443.10">
    <property type="entry name" value="Intergrase catalytic core"/>
    <property type="match status" value="1"/>
</dbReference>
<feature type="domain" description="Tyr recombinase" evidence="2">
    <location>
        <begin position="1"/>
        <end position="119"/>
    </location>
</feature>
<sequence length="124" mass="14642">MLRNTKNKKERLIFFSVKLKKELKNWIRYKDRYVTNELLFPSNKGNLLKPTNYEGTLNKIGKSLGIELFPHRLRANFAMYYLLNGGDIYTPSRILGHSSLEVTKVYLQIDDQNVSRRYLEIQIS</sequence>
<name>A0A0J1FWY3_9FIRM</name>
<dbReference type="PATRIC" id="fig|476652.3.peg.317"/>
<dbReference type="SUPFAM" id="SSF56349">
    <property type="entry name" value="DNA breaking-rejoining enzymes"/>
    <property type="match status" value="1"/>
</dbReference>
<dbReference type="EMBL" id="LDZY01000001">
    <property type="protein sequence ID" value="KLU67910.1"/>
    <property type="molecule type" value="Genomic_DNA"/>
</dbReference>
<dbReference type="CDD" id="cd00397">
    <property type="entry name" value="DNA_BRE_C"/>
    <property type="match status" value="1"/>
</dbReference>
<comment type="caution">
    <text evidence="3">The sequence shown here is derived from an EMBL/GenBank/DDBJ whole genome shotgun (WGS) entry which is preliminary data.</text>
</comment>
<protein>
    <submittedName>
        <fullName evidence="3">Tyrosine recombinase XerC</fullName>
    </submittedName>
</protein>
<dbReference type="GO" id="GO:0003677">
    <property type="term" value="F:DNA binding"/>
    <property type="evidence" value="ECO:0007669"/>
    <property type="project" value="InterPro"/>
</dbReference>
<dbReference type="AlphaFoldDB" id="A0A0J1FWY3"/>
<dbReference type="GO" id="GO:0015074">
    <property type="term" value="P:DNA integration"/>
    <property type="evidence" value="ECO:0007669"/>
    <property type="project" value="InterPro"/>
</dbReference>
<gene>
    <name evidence="3" type="primary">xerC_1</name>
    <name evidence="3" type="ORF">DEAC_c03180</name>
</gene>
<keyword evidence="1" id="KW-0233">DNA recombination</keyword>